<dbReference type="AlphaFoldDB" id="A0A7W5EU81"/>
<evidence type="ECO:0000313" key="3">
    <source>
        <dbReference type="EMBL" id="MBB3231157.1"/>
    </source>
</evidence>
<gene>
    <name evidence="3" type="ORF">FHR97_002009</name>
</gene>
<dbReference type="InterPro" id="IPR011010">
    <property type="entry name" value="DNA_brk_join_enz"/>
</dbReference>
<dbReference type="EMBL" id="JACHXR010000004">
    <property type="protein sequence ID" value="MBB3231157.1"/>
    <property type="molecule type" value="Genomic_DNA"/>
</dbReference>
<organism evidence="3 4">
    <name type="scientific">Halomonas stenophila</name>
    <dbReference type="NCBI Taxonomy" id="795312"/>
    <lineage>
        <taxon>Bacteria</taxon>
        <taxon>Pseudomonadati</taxon>
        <taxon>Pseudomonadota</taxon>
        <taxon>Gammaproteobacteria</taxon>
        <taxon>Oceanospirillales</taxon>
        <taxon>Halomonadaceae</taxon>
        <taxon>Halomonas</taxon>
    </lineage>
</organism>
<evidence type="ECO:0000259" key="2">
    <source>
        <dbReference type="PROSITE" id="PS51898"/>
    </source>
</evidence>
<keyword evidence="4" id="KW-1185">Reference proteome</keyword>
<protein>
    <submittedName>
        <fullName evidence="3">Site-specific recombinase XerD</fullName>
    </submittedName>
</protein>
<feature type="domain" description="Tyr recombinase" evidence="2">
    <location>
        <begin position="155"/>
        <end position="382"/>
    </location>
</feature>
<keyword evidence="1" id="KW-0233">DNA recombination</keyword>
<dbReference type="CDD" id="cd00397">
    <property type="entry name" value="DNA_BRE_C"/>
    <property type="match status" value="1"/>
</dbReference>
<dbReference type="InterPro" id="IPR002104">
    <property type="entry name" value="Integrase_catalytic"/>
</dbReference>
<evidence type="ECO:0000256" key="1">
    <source>
        <dbReference type="ARBA" id="ARBA00023172"/>
    </source>
</evidence>
<name>A0A7W5EU81_9GAMM</name>
<dbReference type="GO" id="GO:0003677">
    <property type="term" value="F:DNA binding"/>
    <property type="evidence" value="ECO:0007669"/>
    <property type="project" value="InterPro"/>
</dbReference>
<dbReference type="SUPFAM" id="SSF56349">
    <property type="entry name" value="DNA breaking-rejoining enzymes"/>
    <property type="match status" value="1"/>
</dbReference>
<dbReference type="GO" id="GO:0006310">
    <property type="term" value="P:DNA recombination"/>
    <property type="evidence" value="ECO:0007669"/>
    <property type="project" value="UniProtKB-KW"/>
</dbReference>
<accession>A0A7W5EU81</accession>
<evidence type="ECO:0000313" key="4">
    <source>
        <dbReference type="Proteomes" id="UP000518892"/>
    </source>
</evidence>
<dbReference type="GO" id="GO:0015074">
    <property type="term" value="P:DNA integration"/>
    <property type="evidence" value="ECO:0007669"/>
    <property type="project" value="InterPro"/>
</dbReference>
<dbReference type="Pfam" id="PF00589">
    <property type="entry name" value="Phage_integrase"/>
    <property type="match status" value="1"/>
</dbReference>
<dbReference type="InterPro" id="IPR013762">
    <property type="entry name" value="Integrase-like_cat_sf"/>
</dbReference>
<comment type="caution">
    <text evidence="3">The sequence shown here is derived from an EMBL/GenBank/DDBJ whole genome shotgun (WGS) entry which is preliminary data.</text>
</comment>
<dbReference type="RefSeq" id="WP_343065584.1">
    <property type="nucleotide sequence ID" value="NZ_JACHXR010000004.1"/>
</dbReference>
<dbReference type="PROSITE" id="PS51898">
    <property type="entry name" value="TYR_RECOMBINASE"/>
    <property type="match status" value="1"/>
</dbReference>
<proteinExistence type="predicted"/>
<reference evidence="3 4" key="1">
    <citation type="submission" date="2020-08" db="EMBL/GenBank/DDBJ databases">
        <title>Genomic Encyclopedia of Type Strains, Phase III (KMG-III): the genomes of soil and plant-associated and newly described type strains.</title>
        <authorList>
            <person name="Whitman W."/>
        </authorList>
    </citation>
    <scope>NUCLEOTIDE SEQUENCE [LARGE SCALE GENOMIC DNA]</scope>
    <source>
        <strain evidence="3 4">CECT 7744</strain>
    </source>
</reference>
<dbReference type="Proteomes" id="UP000518892">
    <property type="component" value="Unassembled WGS sequence"/>
</dbReference>
<dbReference type="Gene3D" id="1.10.443.10">
    <property type="entry name" value="Intergrase catalytic core"/>
    <property type="match status" value="1"/>
</dbReference>
<sequence>MLVQEYMPVYYPNIYVTLEQSSRALNTQQKYLEHIGLLEDFLEYESIDLIKRLEDRPKSRYLTDSEVSRFVADAALNKKTLDKKYADLRLLPAGYETVGRTHAQQRLEAVRDYLKFLYDKLGDEATRDAAADDVERRFNRKIKAAKPAWKKRKNEEMKGLSNQERDRLLEVMHPENSKSPFANKSLRLRNYIILLLGLESGLRRSEMLLIKLSDIHWHSGKLSVINLEDEGIDPRALAPQFKTHERMLQMSDDLIWALQEYVDTHRVMTKGPSEAKKHPFLLVSHRRNEGKPLSIKALDGVFPRVGKVAPELAHIHPHILRHDSVYTMLESMREELEKLTPEDRTTQVQKVLTWMFGWSPESNMPGLYGAKFWKEEADKAIKKRSDRFKAVRKSVEAEIFKGCAE</sequence>